<gene>
    <name evidence="4" type="ORF">CKO25_16815</name>
</gene>
<dbReference type="PROSITE" id="PS50005">
    <property type="entry name" value="TPR"/>
    <property type="match status" value="1"/>
</dbReference>
<evidence type="ECO:0000313" key="5">
    <source>
        <dbReference type="Proteomes" id="UP001138802"/>
    </source>
</evidence>
<dbReference type="InterPro" id="IPR051012">
    <property type="entry name" value="CellSynth/LPSAsmb/PSIAsmb"/>
</dbReference>
<evidence type="ECO:0000256" key="3">
    <source>
        <dbReference type="PROSITE-ProRule" id="PRU00339"/>
    </source>
</evidence>
<dbReference type="Proteomes" id="UP001138802">
    <property type="component" value="Unassembled WGS sequence"/>
</dbReference>
<dbReference type="Pfam" id="PF13432">
    <property type="entry name" value="TPR_16"/>
    <property type="match status" value="1"/>
</dbReference>
<feature type="repeat" description="TPR" evidence="3">
    <location>
        <begin position="82"/>
        <end position="115"/>
    </location>
</feature>
<dbReference type="InterPro" id="IPR011990">
    <property type="entry name" value="TPR-like_helical_dom_sf"/>
</dbReference>
<dbReference type="EMBL" id="NRSD01000022">
    <property type="protein sequence ID" value="MBK1646277.1"/>
    <property type="molecule type" value="Genomic_DNA"/>
</dbReference>
<dbReference type="PANTHER" id="PTHR45586">
    <property type="entry name" value="TPR REPEAT-CONTAINING PROTEIN PA4667"/>
    <property type="match status" value="1"/>
</dbReference>
<comment type="caution">
    <text evidence="4">The sequence shown here is derived from an EMBL/GenBank/DDBJ whole genome shotgun (WGS) entry which is preliminary data.</text>
</comment>
<keyword evidence="1" id="KW-0677">Repeat</keyword>
<evidence type="ECO:0000313" key="4">
    <source>
        <dbReference type="EMBL" id="MBK1646277.1"/>
    </source>
</evidence>
<name>A0A9X1B9V7_9GAMM</name>
<dbReference type="RefSeq" id="WP_200389086.1">
    <property type="nucleotide sequence ID" value="NZ_NRSD01000022.1"/>
</dbReference>
<protein>
    <submittedName>
        <fullName evidence="4">Type IV pilus biogenesis/stability protein PilW</fullName>
    </submittedName>
</protein>
<sequence length="270" mass="30149">MNARACLHHRGRGLIVPTALCIGIAGCATTSRTTIDDQLGLDPQDSPAALYVEMAEEYYRRGQPEIAFRRAQQAIEADQRYPKAHVWIALMYEEMGRAELAAEHYRRALQLAPNNSDILLAYGDYACRQQRYAEADQYFKRALENPLYATPWVPMFNAGVCAESAGDAPQAERYFLAAVEANPALGPALVKLAAIELRRGNPQGAKFYMDRYFEPTTLRFPRMARLALETAIQTERELGNTARAAEYEALFRQAFPNSSVSLPPQLGSPE</sequence>
<keyword evidence="5" id="KW-1185">Reference proteome</keyword>
<accession>A0A9X1B9V7</accession>
<dbReference type="SMART" id="SM00028">
    <property type="entry name" value="TPR"/>
    <property type="match status" value="3"/>
</dbReference>
<dbReference type="AlphaFoldDB" id="A0A9X1B9V7"/>
<proteinExistence type="predicted"/>
<dbReference type="Gene3D" id="1.25.40.10">
    <property type="entry name" value="Tetratricopeptide repeat domain"/>
    <property type="match status" value="1"/>
</dbReference>
<dbReference type="PROSITE" id="PS51257">
    <property type="entry name" value="PROKAR_LIPOPROTEIN"/>
    <property type="match status" value="1"/>
</dbReference>
<dbReference type="NCBIfam" id="TIGR02521">
    <property type="entry name" value="type_IV_pilW"/>
    <property type="match status" value="1"/>
</dbReference>
<reference evidence="4 5" key="1">
    <citation type="journal article" date="2020" name="Microorganisms">
        <title>Osmotic Adaptation and Compatible Solute Biosynthesis of Phototrophic Bacteria as Revealed from Genome Analyses.</title>
        <authorList>
            <person name="Imhoff J.F."/>
            <person name="Rahn T."/>
            <person name="Kunzel S."/>
            <person name="Keller A."/>
            <person name="Neulinger S.C."/>
        </authorList>
    </citation>
    <scope>NUCLEOTIDE SEQUENCE [LARGE SCALE GENOMIC DNA]</scope>
    <source>
        <strain evidence="4 5">DSM 21303</strain>
    </source>
</reference>
<dbReference type="SUPFAM" id="SSF48452">
    <property type="entry name" value="TPR-like"/>
    <property type="match status" value="1"/>
</dbReference>
<organism evidence="4 5">
    <name type="scientific">Thiocapsa imhoffii</name>
    <dbReference type="NCBI Taxonomy" id="382777"/>
    <lineage>
        <taxon>Bacteria</taxon>
        <taxon>Pseudomonadati</taxon>
        <taxon>Pseudomonadota</taxon>
        <taxon>Gammaproteobacteria</taxon>
        <taxon>Chromatiales</taxon>
        <taxon>Chromatiaceae</taxon>
        <taxon>Thiocapsa</taxon>
    </lineage>
</organism>
<evidence type="ECO:0000256" key="2">
    <source>
        <dbReference type="ARBA" id="ARBA00022803"/>
    </source>
</evidence>
<dbReference type="InterPro" id="IPR013360">
    <property type="entry name" value="Pilus_4_PilW"/>
</dbReference>
<dbReference type="PANTHER" id="PTHR45586:SF14">
    <property type="entry name" value="TETRATRICOPEPTIDE TPR_2 REPEAT PROTEIN"/>
    <property type="match status" value="1"/>
</dbReference>
<dbReference type="InterPro" id="IPR019734">
    <property type="entry name" value="TPR_rpt"/>
</dbReference>
<keyword evidence="2 3" id="KW-0802">TPR repeat</keyword>
<evidence type="ECO:0000256" key="1">
    <source>
        <dbReference type="ARBA" id="ARBA00022737"/>
    </source>
</evidence>